<feature type="domain" description="STAS" evidence="3">
    <location>
        <begin position="9"/>
        <end position="117"/>
    </location>
</feature>
<reference evidence="4 5" key="1">
    <citation type="submission" date="2016-04" db="EMBL/GenBank/DDBJ databases">
        <title>Complete genome sequence and analysis of deep-sea sediment isolate, Amycolatopsis sp. WP1.</title>
        <authorList>
            <person name="Wang H."/>
            <person name="Chen S."/>
            <person name="Wu Q."/>
        </authorList>
    </citation>
    <scope>NUCLEOTIDE SEQUENCE [LARGE SCALE GENOMIC DNA]</scope>
    <source>
        <strain evidence="4 5">WP1</strain>
    </source>
</reference>
<dbReference type="GO" id="GO:0043856">
    <property type="term" value="F:anti-sigma factor antagonist activity"/>
    <property type="evidence" value="ECO:0007669"/>
    <property type="project" value="InterPro"/>
</dbReference>
<dbReference type="KEGG" id="aab:A4R43_05740"/>
<protein>
    <recommendedName>
        <fullName evidence="2">Anti-sigma factor antagonist</fullName>
    </recommendedName>
</protein>
<sequence>MASSEGPPLSVRTERLGATVLVVVGGEIDLLTAPRVRAAGAEVLRERPSRLVLDLTDVVFLASAGLEAMVSLRDEAGEATELRVVAGGTATLRPLEITGLTEVLDVYRTREEALGRN</sequence>
<name>A0A344LJS6_9PSEU</name>
<dbReference type="PANTHER" id="PTHR33495">
    <property type="entry name" value="ANTI-SIGMA FACTOR ANTAGONIST TM_1081-RELATED-RELATED"/>
    <property type="match status" value="1"/>
</dbReference>
<dbReference type="CDD" id="cd07043">
    <property type="entry name" value="STAS_anti-anti-sigma_factors"/>
    <property type="match status" value="1"/>
</dbReference>
<keyword evidence="5" id="KW-1185">Reference proteome</keyword>
<dbReference type="PROSITE" id="PS50801">
    <property type="entry name" value="STAS"/>
    <property type="match status" value="1"/>
</dbReference>
<evidence type="ECO:0000256" key="1">
    <source>
        <dbReference type="ARBA" id="ARBA00009013"/>
    </source>
</evidence>
<evidence type="ECO:0000259" key="3">
    <source>
        <dbReference type="PROSITE" id="PS50801"/>
    </source>
</evidence>
<dbReference type="InterPro" id="IPR003658">
    <property type="entry name" value="Anti-sigma_ant"/>
</dbReference>
<dbReference type="InterPro" id="IPR002645">
    <property type="entry name" value="STAS_dom"/>
</dbReference>
<dbReference type="OrthoDB" id="3695884at2"/>
<evidence type="ECO:0000256" key="2">
    <source>
        <dbReference type="RuleBase" id="RU003749"/>
    </source>
</evidence>
<evidence type="ECO:0000313" key="4">
    <source>
        <dbReference type="EMBL" id="AXB48300.1"/>
    </source>
</evidence>
<evidence type="ECO:0000313" key="5">
    <source>
        <dbReference type="Proteomes" id="UP000250434"/>
    </source>
</evidence>
<organism evidence="4 5">
    <name type="scientific">Amycolatopsis albispora</name>
    <dbReference type="NCBI Taxonomy" id="1804986"/>
    <lineage>
        <taxon>Bacteria</taxon>
        <taxon>Bacillati</taxon>
        <taxon>Actinomycetota</taxon>
        <taxon>Actinomycetes</taxon>
        <taxon>Pseudonocardiales</taxon>
        <taxon>Pseudonocardiaceae</taxon>
        <taxon>Amycolatopsis</taxon>
    </lineage>
</organism>
<comment type="similarity">
    <text evidence="1 2">Belongs to the anti-sigma-factor antagonist family.</text>
</comment>
<dbReference type="Gene3D" id="3.30.750.24">
    <property type="entry name" value="STAS domain"/>
    <property type="match status" value="1"/>
</dbReference>
<dbReference type="Proteomes" id="UP000250434">
    <property type="component" value="Chromosome"/>
</dbReference>
<accession>A0A344LJS6</accession>
<dbReference type="Pfam" id="PF01740">
    <property type="entry name" value="STAS"/>
    <property type="match status" value="1"/>
</dbReference>
<dbReference type="EMBL" id="CP015163">
    <property type="protein sequence ID" value="AXB48300.1"/>
    <property type="molecule type" value="Genomic_DNA"/>
</dbReference>
<gene>
    <name evidence="4" type="ORF">A4R43_05740</name>
</gene>
<dbReference type="SUPFAM" id="SSF52091">
    <property type="entry name" value="SpoIIaa-like"/>
    <property type="match status" value="1"/>
</dbReference>
<dbReference type="NCBIfam" id="TIGR00377">
    <property type="entry name" value="ant_ant_sig"/>
    <property type="match status" value="1"/>
</dbReference>
<proteinExistence type="inferred from homology"/>
<dbReference type="AlphaFoldDB" id="A0A344LJS6"/>
<dbReference type="InterPro" id="IPR036513">
    <property type="entry name" value="STAS_dom_sf"/>
</dbReference>
<dbReference type="PANTHER" id="PTHR33495:SF13">
    <property type="entry name" value="ANTI-SIGMA-F FACTOR ANTAGONIST RSFB"/>
    <property type="match status" value="1"/>
</dbReference>